<dbReference type="GO" id="GO:0015937">
    <property type="term" value="P:coenzyme A biosynthetic process"/>
    <property type="evidence" value="ECO:0007669"/>
    <property type="project" value="TreeGrafter"/>
</dbReference>
<accession>A0A7W7CHF8</accession>
<proteinExistence type="predicted"/>
<dbReference type="Proteomes" id="UP000533598">
    <property type="component" value="Unassembled WGS sequence"/>
</dbReference>
<dbReference type="AlphaFoldDB" id="A0A7W7CHF8"/>
<dbReference type="Pfam" id="PF02441">
    <property type="entry name" value="Flavoprotein"/>
    <property type="match status" value="1"/>
</dbReference>
<dbReference type="GO" id="GO:0010181">
    <property type="term" value="F:FMN binding"/>
    <property type="evidence" value="ECO:0007669"/>
    <property type="project" value="TreeGrafter"/>
</dbReference>
<dbReference type="SUPFAM" id="SSF52507">
    <property type="entry name" value="Homo-oligomeric flavin-containing Cys decarboxylases, HFCD"/>
    <property type="match status" value="1"/>
</dbReference>
<protein>
    <submittedName>
        <fullName evidence="2">Phosphopantothenoylcysteine decarboxylase/phosphopantothenate--cysteine ligase</fullName>
        <ecNumber evidence="2">4.1.1.36</ecNumber>
        <ecNumber evidence="2">6.3.2.5</ecNumber>
    </submittedName>
</protein>
<sequence length="223" mass="23993">MYSTPPCDRLLVGVSGSIHAIHIIDYLLRLRREFAGEIKVIMTAAATRVIPPNTVETVLADQVLTDLWGGPTQKAPHIRLTRWAQLFLVLPASANIIGKAANGIADDLLSTALLSSPRPAVFAPAMNPAMWASKALQRNVSALRADGHYVVEPGEGVSLSSGELDLGLGPTPRTLLPHLWHVHLRRLKEEYWPAATAERARTPAAQQKPLVPVSALLAGPPAN</sequence>
<evidence type="ECO:0000259" key="1">
    <source>
        <dbReference type="Pfam" id="PF02441"/>
    </source>
</evidence>
<dbReference type="GO" id="GO:0004633">
    <property type="term" value="F:phosphopantothenoylcysteine decarboxylase activity"/>
    <property type="evidence" value="ECO:0007669"/>
    <property type="project" value="UniProtKB-EC"/>
</dbReference>
<dbReference type="EC" id="4.1.1.36" evidence="2"/>
<keyword evidence="2" id="KW-0456">Lyase</keyword>
<organism evidence="2 3">
    <name type="scientific">Crossiella cryophila</name>
    <dbReference type="NCBI Taxonomy" id="43355"/>
    <lineage>
        <taxon>Bacteria</taxon>
        <taxon>Bacillati</taxon>
        <taxon>Actinomycetota</taxon>
        <taxon>Actinomycetes</taxon>
        <taxon>Pseudonocardiales</taxon>
        <taxon>Pseudonocardiaceae</taxon>
        <taxon>Crossiella</taxon>
    </lineage>
</organism>
<keyword evidence="3" id="KW-1185">Reference proteome</keyword>
<dbReference type="InterPro" id="IPR003382">
    <property type="entry name" value="Flavoprotein"/>
</dbReference>
<gene>
    <name evidence="2" type="ORF">HNR67_005936</name>
</gene>
<dbReference type="Gene3D" id="3.40.50.1950">
    <property type="entry name" value="Flavin prenyltransferase-like"/>
    <property type="match status" value="1"/>
</dbReference>
<dbReference type="GO" id="GO:0071513">
    <property type="term" value="C:phosphopantothenoylcysteine decarboxylase complex"/>
    <property type="evidence" value="ECO:0007669"/>
    <property type="project" value="TreeGrafter"/>
</dbReference>
<dbReference type="EMBL" id="JACHMH010000001">
    <property type="protein sequence ID" value="MBB4679818.1"/>
    <property type="molecule type" value="Genomic_DNA"/>
</dbReference>
<keyword evidence="2" id="KW-0436">Ligase</keyword>
<name>A0A7W7CHF8_9PSEU</name>
<comment type="caution">
    <text evidence="2">The sequence shown here is derived from an EMBL/GenBank/DDBJ whole genome shotgun (WGS) entry which is preliminary data.</text>
</comment>
<evidence type="ECO:0000313" key="3">
    <source>
        <dbReference type="Proteomes" id="UP000533598"/>
    </source>
</evidence>
<dbReference type="GO" id="GO:0004632">
    <property type="term" value="F:phosphopantothenate--cysteine ligase activity"/>
    <property type="evidence" value="ECO:0007669"/>
    <property type="project" value="UniProtKB-EC"/>
</dbReference>
<evidence type="ECO:0000313" key="2">
    <source>
        <dbReference type="EMBL" id="MBB4679818.1"/>
    </source>
</evidence>
<dbReference type="RefSeq" id="WP_185005521.1">
    <property type="nucleotide sequence ID" value="NZ_BAAAUI010000043.1"/>
</dbReference>
<dbReference type="PANTHER" id="PTHR14359">
    <property type="entry name" value="HOMO-OLIGOMERIC FLAVIN CONTAINING CYS DECARBOXYLASE FAMILY"/>
    <property type="match status" value="1"/>
</dbReference>
<dbReference type="PANTHER" id="PTHR14359:SF6">
    <property type="entry name" value="PHOSPHOPANTOTHENOYLCYSTEINE DECARBOXYLASE"/>
    <property type="match status" value="1"/>
</dbReference>
<reference evidence="2 3" key="1">
    <citation type="submission" date="2020-08" db="EMBL/GenBank/DDBJ databases">
        <title>Sequencing the genomes of 1000 actinobacteria strains.</title>
        <authorList>
            <person name="Klenk H.-P."/>
        </authorList>
    </citation>
    <scope>NUCLEOTIDE SEQUENCE [LARGE SCALE GENOMIC DNA]</scope>
    <source>
        <strain evidence="2 3">DSM 44230</strain>
    </source>
</reference>
<dbReference type="EC" id="6.3.2.5" evidence="2"/>
<feature type="domain" description="Flavoprotein" evidence="1">
    <location>
        <begin position="9"/>
        <end position="143"/>
    </location>
</feature>
<dbReference type="InterPro" id="IPR036551">
    <property type="entry name" value="Flavin_trans-like"/>
</dbReference>